<name>A0AC34G6R4_9BILA</name>
<dbReference type="WBParaSite" id="ES5_v2.g25115.t1">
    <property type="protein sequence ID" value="ES5_v2.g25115.t1"/>
    <property type="gene ID" value="ES5_v2.g25115"/>
</dbReference>
<dbReference type="Proteomes" id="UP000887579">
    <property type="component" value="Unplaced"/>
</dbReference>
<reference evidence="2" key="1">
    <citation type="submission" date="2022-11" db="UniProtKB">
        <authorList>
            <consortium name="WormBaseParasite"/>
        </authorList>
    </citation>
    <scope>IDENTIFICATION</scope>
</reference>
<evidence type="ECO:0000313" key="2">
    <source>
        <dbReference type="WBParaSite" id="ES5_v2.g25115.t1"/>
    </source>
</evidence>
<sequence length="214" mass="24119">MSTLSKDKQKYLASGDSFHHGGENHFTNLNMNHQHGYHEAIDKSDKNAGVGYDQKVGRFKQGDMQINDRRGESCWKQELKGSKKFPRMSLNLLENDHEASKNKNLKNDSSKNSSTLSLHISAYENDIENVAENDDEENANFLKQNKVGGKTWKGLKKAVFGATSINPFEIPRQQNDSAPEPAMMQFHAAQQLLNPNQADDIATNTTETKLTYNF</sequence>
<evidence type="ECO:0000313" key="1">
    <source>
        <dbReference type="Proteomes" id="UP000887579"/>
    </source>
</evidence>
<organism evidence="1 2">
    <name type="scientific">Panagrolaimus sp. ES5</name>
    <dbReference type="NCBI Taxonomy" id="591445"/>
    <lineage>
        <taxon>Eukaryota</taxon>
        <taxon>Metazoa</taxon>
        <taxon>Ecdysozoa</taxon>
        <taxon>Nematoda</taxon>
        <taxon>Chromadorea</taxon>
        <taxon>Rhabditida</taxon>
        <taxon>Tylenchina</taxon>
        <taxon>Panagrolaimomorpha</taxon>
        <taxon>Panagrolaimoidea</taxon>
        <taxon>Panagrolaimidae</taxon>
        <taxon>Panagrolaimus</taxon>
    </lineage>
</organism>
<protein>
    <submittedName>
        <fullName evidence="2">Uncharacterized protein</fullName>
    </submittedName>
</protein>
<proteinExistence type="predicted"/>
<accession>A0AC34G6R4</accession>